<dbReference type="AlphaFoldDB" id="A0A6D2I9V3"/>
<organism evidence="1 2">
    <name type="scientific">Microthlaspi erraticum</name>
    <dbReference type="NCBI Taxonomy" id="1685480"/>
    <lineage>
        <taxon>Eukaryota</taxon>
        <taxon>Viridiplantae</taxon>
        <taxon>Streptophyta</taxon>
        <taxon>Embryophyta</taxon>
        <taxon>Tracheophyta</taxon>
        <taxon>Spermatophyta</taxon>
        <taxon>Magnoliopsida</taxon>
        <taxon>eudicotyledons</taxon>
        <taxon>Gunneridae</taxon>
        <taxon>Pentapetalae</taxon>
        <taxon>rosids</taxon>
        <taxon>malvids</taxon>
        <taxon>Brassicales</taxon>
        <taxon>Brassicaceae</taxon>
        <taxon>Coluteocarpeae</taxon>
        <taxon>Microthlaspi</taxon>
    </lineage>
</organism>
<keyword evidence="2" id="KW-1185">Reference proteome</keyword>
<name>A0A6D2I9V3_9BRAS</name>
<feature type="non-terminal residue" evidence="1">
    <location>
        <position position="1"/>
    </location>
</feature>
<protein>
    <submittedName>
        <fullName evidence="1">Uncharacterized protein</fullName>
    </submittedName>
</protein>
<gene>
    <name evidence="1" type="ORF">MERR_LOCUS12225</name>
</gene>
<reference evidence="1" key="1">
    <citation type="submission" date="2020-01" db="EMBL/GenBank/DDBJ databases">
        <authorList>
            <person name="Mishra B."/>
        </authorList>
    </citation>
    <scope>NUCLEOTIDE SEQUENCE [LARGE SCALE GENOMIC DNA]</scope>
</reference>
<accession>A0A6D2I9V3</accession>
<dbReference type="Proteomes" id="UP000467841">
    <property type="component" value="Unassembled WGS sequence"/>
</dbReference>
<dbReference type="EMBL" id="CACVBM020000965">
    <property type="protein sequence ID" value="CAA7024990.1"/>
    <property type="molecule type" value="Genomic_DNA"/>
</dbReference>
<proteinExistence type="predicted"/>
<evidence type="ECO:0000313" key="2">
    <source>
        <dbReference type="Proteomes" id="UP000467841"/>
    </source>
</evidence>
<sequence length="29" mass="3230">GQDVLRCNNVSEIVAVDHQTGLPARCMRF</sequence>
<evidence type="ECO:0000313" key="1">
    <source>
        <dbReference type="EMBL" id="CAA7024990.1"/>
    </source>
</evidence>
<comment type="caution">
    <text evidence="1">The sequence shown here is derived from an EMBL/GenBank/DDBJ whole genome shotgun (WGS) entry which is preliminary data.</text>
</comment>